<protein>
    <submittedName>
        <fullName evidence="1">Uncharacterized protein</fullName>
    </submittedName>
</protein>
<reference evidence="1 2" key="1">
    <citation type="submission" date="2018-10" db="EMBL/GenBank/DDBJ databases">
        <title>A high-quality apple genome assembly.</title>
        <authorList>
            <person name="Hu J."/>
        </authorList>
    </citation>
    <scope>NUCLEOTIDE SEQUENCE [LARGE SCALE GENOMIC DNA]</scope>
    <source>
        <strain evidence="2">cv. HFTH1</strain>
        <tissue evidence="1">Young leaf</tissue>
    </source>
</reference>
<evidence type="ECO:0000313" key="2">
    <source>
        <dbReference type="Proteomes" id="UP000290289"/>
    </source>
</evidence>
<evidence type="ECO:0000313" key="1">
    <source>
        <dbReference type="EMBL" id="RXH92897.1"/>
    </source>
</evidence>
<sequence>MVKGVATYFSMTLGAFVFWQSMDENLIEFHHHKRRIERVLIEWFNYGEWGVGDAAKLGRKSGVGGIPYLSDFSPISITVTQHHGSHRLFPLIESSPRRPITKPTATLLAPPSHRLPSLIFSNPFRLPLLNHRRHVPNSLSTTTTTRETQTPSYPSFLLIILRFNPFFLVGTHRYRCCEVLSSLTLTDEDLDKLGFEKVAEEFIGECKSEVLLLRHKKTGAQVASMSNNDENKVFGIVFRTPL</sequence>
<proteinExistence type="predicted"/>
<organism evidence="1 2">
    <name type="scientific">Malus domestica</name>
    <name type="common">Apple</name>
    <name type="synonym">Pyrus malus</name>
    <dbReference type="NCBI Taxonomy" id="3750"/>
    <lineage>
        <taxon>Eukaryota</taxon>
        <taxon>Viridiplantae</taxon>
        <taxon>Streptophyta</taxon>
        <taxon>Embryophyta</taxon>
        <taxon>Tracheophyta</taxon>
        <taxon>Spermatophyta</taxon>
        <taxon>Magnoliopsida</taxon>
        <taxon>eudicotyledons</taxon>
        <taxon>Gunneridae</taxon>
        <taxon>Pentapetalae</taxon>
        <taxon>rosids</taxon>
        <taxon>fabids</taxon>
        <taxon>Rosales</taxon>
        <taxon>Rosaceae</taxon>
        <taxon>Amygdaloideae</taxon>
        <taxon>Maleae</taxon>
        <taxon>Malus</taxon>
    </lineage>
</organism>
<dbReference type="AlphaFoldDB" id="A0A498JDK2"/>
<comment type="caution">
    <text evidence="1">The sequence shown here is derived from an EMBL/GenBank/DDBJ whole genome shotgun (WGS) entry which is preliminary data.</text>
</comment>
<keyword evidence="2" id="KW-1185">Reference proteome</keyword>
<dbReference type="STRING" id="3750.A0A498JDK2"/>
<dbReference type="Gene3D" id="3.30.830.10">
    <property type="entry name" value="Metalloenzyme, LuxS/M16 peptidase-like"/>
    <property type="match status" value="1"/>
</dbReference>
<dbReference type="EMBL" id="RDQH01000333">
    <property type="protein sequence ID" value="RXH92897.1"/>
    <property type="molecule type" value="Genomic_DNA"/>
</dbReference>
<dbReference type="Proteomes" id="UP000290289">
    <property type="component" value="Chromosome 7"/>
</dbReference>
<name>A0A498JDK2_MALDO</name>
<accession>A0A498JDK2</accession>
<gene>
    <name evidence="1" type="ORF">DVH24_011921</name>
</gene>